<name>A0ABT6Y6U2_9BACT</name>
<evidence type="ECO:0000313" key="10">
    <source>
        <dbReference type="Proteomes" id="UP001236507"/>
    </source>
</evidence>
<dbReference type="InterPro" id="IPR036259">
    <property type="entry name" value="MFS_trans_sf"/>
</dbReference>
<dbReference type="RefSeq" id="WP_283344258.1">
    <property type="nucleotide sequence ID" value="NZ_JASHIF010000007.1"/>
</dbReference>
<comment type="caution">
    <text evidence="9">The sequence shown here is derived from an EMBL/GenBank/DDBJ whole genome shotgun (WGS) entry which is preliminary data.</text>
</comment>
<keyword evidence="5 7" id="KW-1133">Transmembrane helix</keyword>
<feature type="transmembrane region" description="Helical" evidence="7">
    <location>
        <begin position="299"/>
        <end position="318"/>
    </location>
</feature>
<evidence type="ECO:0000256" key="1">
    <source>
        <dbReference type="ARBA" id="ARBA00004651"/>
    </source>
</evidence>
<feature type="transmembrane region" description="Helical" evidence="7">
    <location>
        <begin position="188"/>
        <end position="207"/>
    </location>
</feature>
<feature type="domain" description="Major facilitator superfamily (MFS) profile" evidence="8">
    <location>
        <begin position="17"/>
        <end position="414"/>
    </location>
</feature>
<feature type="transmembrane region" description="Helical" evidence="7">
    <location>
        <begin position="88"/>
        <end position="106"/>
    </location>
</feature>
<reference evidence="9 10" key="1">
    <citation type="submission" date="2023-05" db="EMBL/GenBank/DDBJ databases">
        <title>Novel species of genus Flectobacillus isolated from stream in China.</title>
        <authorList>
            <person name="Lu H."/>
        </authorList>
    </citation>
    <scope>NUCLEOTIDE SEQUENCE [LARGE SCALE GENOMIC DNA]</scope>
    <source>
        <strain evidence="9 10">KCTC 42575</strain>
    </source>
</reference>
<feature type="transmembrane region" description="Helical" evidence="7">
    <location>
        <begin position="389"/>
        <end position="408"/>
    </location>
</feature>
<evidence type="ECO:0000256" key="5">
    <source>
        <dbReference type="ARBA" id="ARBA00022989"/>
    </source>
</evidence>
<sequence length="420" mass="45901">MSEQLTPPSAKKSPYEALKYPQFVAYMFANSFITMALLIQEVLLGYEMYKVTHDPMALGLIGLAEALPYISLALFGGHLADLYNKKTILMLSLSVIILSSVILVWATHSTTQLPQHNLLPIIYGVIFLIGLAKGFYSPASSSLNPFLIPKEVFANATTWASSFWQAGAILGPGLAGFMYAYWGLTNSLWFVVALLCTVMLLISTITAPPIPEKVEEKVNIFQSLKEGIAFVFKTKIILYSISLDLFSVLFGGVIALLPIYAEDILKVGAEGLGILRAAPSIGAILTMFMMVYFPPLKHAWRNLLLAVGGFGLATLIFAVSTNLWISVIALFFTGAFDSVSVIVRQTVLRYWTPDEMRGRVSAVNGIFVSSSNEIGAFESGVLAKLMGTVPSVIFGGTMTMIIVSIVWIRSKELFKMKVTD</sequence>
<feature type="transmembrane region" description="Helical" evidence="7">
    <location>
        <begin position="236"/>
        <end position="261"/>
    </location>
</feature>
<dbReference type="Gene3D" id="1.20.1250.20">
    <property type="entry name" value="MFS general substrate transporter like domains"/>
    <property type="match status" value="1"/>
</dbReference>
<evidence type="ECO:0000259" key="8">
    <source>
        <dbReference type="PROSITE" id="PS50850"/>
    </source>
</evidence>
<feature type="transmembrane region" description="Helical" evidence="7">
    <location>
        <begin position="156"/>
        <end position="181"/>
    </location>
</feature>
<feature type="transmembrane region" description="Helical" evidence="7">
    <location>
        <begin position="273"/>
        <end position="293"/>
    </location>
</feature>
<feature type="transmembrane region" description="Helical" evidence="7">
    <location>
        <begin position="23"/>
        <end position="44"/>
    </location>
</feature>
<evidence type="ECO:0000256" key="2">
    <source>
        <dbReference type="ARBA" id="ARBA00022448"/>
    </source>
</evidence>
<dbReference type="PANTHER" id="PTHR23513">
    <property type="entry name" value="INTEGRAL MEMBRANE EFFLUX PROTEIN-RELATED"/>
    <property type="match status" value="1"/>
</dbReference>
<comment type="subcellular location">
    <subcellularLocation>
        <location evidence="1">Cell membrane</location>
        <topology evidence="1">Multi-pass membrane protein</topology>
    </subcellularLocation>
</comment>
<evidence type="ECO:0000256" key="7">
    <source>
        <dbReference type="SAM" id="Phobius"/>
    </source>
</evidence>
<dbReference type="PANTHER" id="PTHR23513:SF9">
    <property type="entry name" value="ENTEROBACTIN EXPORTER ENTS"/>
    <property type="match status" value="1"/>
</dbReference>
<proteinExistence type="predicted"/>
<dbReference type="Proteomes" id="UP001236507">
    <property type="component" value="Unassembled WGS sequence"/>
</dbReference>
<keyword evidence="6 7" id="KW-0472">Membrane</keyword>
<keyword evidence="10" id="KW-1185">Reference proteome</keyword>
<evidence type="ECO:0000256" key="6">
    <source>
        <dbReference type="ARBA" id="ARBA00023136"/>
    </source>
</evidence>
<evidence type="ECO:0000256" key="4">
    <source>
        <dbReference type="ARBA" id="ARBA00022692"/>
    </source>
</evidence>
<keyword evidence="4 7" id="KW-0812">Transmembrane</keyword>
<protein>
    <submittedName>
        <fullName evidence="9">MFS transporter</fullName>
    </submittedName>
</protein>
<dbReference type="CDD" id="cd06173">
    <property type="entry name" value="MFS_MefA_like"/>
    <property type="match status" value="1"/>
</dbReference>
<organism evidence="9 10">
    <name type="scientific">Flectobacillus roseus</name>
    <dbReference type="NCBI Taxonomy" id="502259"/>
    <lineage>
        <taxon>Bacteria</taxon>
        <taxon>Pseudomonadati</taxon>
        <taxon>Bacteroidota</taxon>
        <taxon>Cytophagia</taxon>
        <taxon>Cytophagales</taxon>
        <taxon>Flectobacillaceae</taxon>
        <taxon>Flectobacillus</taxon>
    </lineage>
</organism>
<gene>
    <name evidence="9" type="ORF">QM524_08735</name>
</gene>
<dbReference type="PROSITE" id="PS50850">
    <property type="entry name" value="MFS"/>
    <property type="match status" value="1"/>
</dbReference>
<dbReference type="Pfam" id="PF05977">
    <property type="entry name" value="MFS_3"/>
    <property type="match status" value="1"/>
</dbReference>
<feature type="transmembrane region" description="Helical" evidence="7">
    <location>
        <begin position="56"/>
        <end position="76"/>
    </location>
</feature>
<accession>A0ABT6Y6U2</accession>
<dbReference type="InterPro" id="IPR020846">
    <property type="entry name" value="MFS_dom"/>
</dbReference>
<dbReference type="InterPro" id="IPR010290">
    <property type="entry name" value="TM_effector"/>
</dbReference>
<evidence type="ECO:0000256" key="3">
    <source>
        <dbReference type="ARBA" id="ARBA00022475"/>
    </source>
</evidence>
<dbReference type="SUPFAM" id="SSF103473">
    <property type="entry name" value="MFS general substrate transporter"/>
    <property type="match status" value="1"/>
</dbReference>
<dbReference type="EMBL" id="JASHIF010000007">
    <property type="protein sequence ID" value="MDI9859292.1"/>
    <property type="molecule type" value="Genomic_DNA"/>
</dbReference>
<keyword evidence="2" id="KW-0813">Transport</keyword>
<feature type="transmembrane region" description="Helical" evidence="7">
    <location>
        <begin position="118"/>
        <end position="136"/>
    </location>
</feature>
<evidence type="ECO:0000313" key="9">
    <source>
        <dbReference type="EMBL" id="MDI9859292.1"/>
    </source>
</evidence>
<keyword evidence="3" id="KW-1003">Cell membrane</keyword>